<dbReference type="PANTHER" id="PTHR42681:SF1">
    <property type="entry name" value="MALONYL-COA-ACYL CARRIER PROTEIN TRANSACYLASE, MITOCHONDRIAL"/>
    <property type="match status" value="1"/>
</dbReference>
<dbReference type="InterPro" id="IPR016035">
    <property type="entry name" value="Acyl_Trfase/lysoPLipase"/>
</dbReference>
<dbReference type="PANTHER" id="PTHR42681">
    <property type="entry name" value="MALONYL-COA-ACYL CARRIER PROTEIN TRANSACYLASE, MITOCHONDRIAL"/>
    <property type="match status" value="1"/>
</dbReference>
<dbReference type="GO" id="GO:0005829">
    <property type="term" value="C:cytosol"/>
    <property type="evidence" value="ECO:0007669"/>
    <property type="project" value="TreeGrafter"/>
</dbReference>
<reference evidence="6" key="1">
    <citation type="submission" date="2022-10" db="EMBL/GenBank/DDBJ databases">
        <title>The WGS of Solirubrobacter ginsenosidimutans DSM 21036.</title>
        <authorList>
            <person name="Jiang Z."/>
        </authorList>
    </citation>
    <scope>NUCLEOTIDE SEQUENCE</scope>
    <source>
        <strain evidence="6">DSM 21036</strain>
    </source>
</reference>
<keyword evidence="7" id="KW-1185">Reference proteome</keyword>
<dbReference type="RefSeq" id="WP_270045756.1">
    <property type="nucleotide sequence ID" value="NZ_JAPDOD010000067.1"/>
</dbReference>
<dbReference type="SUPFAM" id="SSF52151">
    <property type="entry name" value="FabD/lysophospholipase-like"/>
    <property type="match status" value="1"/>
</dbReference>
<sequence length="310" mass="32128">MTGRRLRAIASGPAFLFPDHGSETAGRAAELLAREPRALHAVTAEPAAEPSAQPAHVAHCLALAGSAISHGLRPRFVAGHGLGGYTAATVAGVLRSEDALRLVTERGRLLAAAERQQSGRMAVIVGVPLDTVRYVCAVVRQRHGYVTLAQANAPQRAVVSGNASSVAVAVERARGCGAAAAMLPARVAHNSLLMASVQARLAQLAQTMHWHDARIPVMSGLQGGPLESGAAVRRALIGGETLPIQWTRSMTALLDEDCRHFLELGPGRALTVLSGEHDADAVAMAAGTHAGIAAFRGILSAAPQPERLAS</sequence>
<keyword evidence="3 6" id="KW-0012">Acyltransferase</keyword>
<evidence type="ECO:0000313" key="7">
    <source>
        <dbReference type="Proteomes" id="UP001149140"/>
    </source>
</evidence>
<evidence type="ECO:0000313" key="6">
    <source>
        <dbReference type="EMBL" id="MDA0166498.1"/>
    </source>
</evidence>
<comment type="caution">
    <text evidence="6">The sequence shown here is derived from an EMBL/GenBank/DDBJ whole genome shotgun (WGS) entry which is preliminary data.</text>
</comment>
<dbReference type="Gene3D" id="3.40.366.10">
    <property type="entry name" value="Malonyl-Coenzyme A Acyl Carrier Protein, domain 2"/>
    <property type="match status" value="1"/>
</dbReference>
<dbReference type="GO" id="GO:0006633">
    <property type="term" value="P:fatty acid biosynthetic process"/>
    <property type="evidence" value="ECO:0007669"/>
    <property type="project" value="TreeGrafter"/>
</dbReference>
<dbReference type="EMBL" id="JAPDOD010000067">
    <property type="protein sequence ID" value="MDA0166498.1"/>
    <property type="molecule type" value="Genomic_DNA"/>
</dbReference>
<dbReference type="InterPro" id="IPR001227">
    <property type="entry name" value="Ac_transferase_dom_sf"/>
</dbReference>
<name>A0A9X3SB05_9ACTN</name>
<accession>A0A9X3SB05</accession>
<dbReference type="SUPFAM" id="SSF55048">
    <property type="entry name" value="Probable ACP-binding domain of malonyl-CoA ACP transacylase"/>
    <property type="match status" value="1"/>
</dbReference>
<dbReference type="InterPro" id="IPR050858">
    <property type="entry name" value="Mal-CoA-ACP_Trans/PKS_FabD"/>
</dbReference>
<evidence type="ECO:0000256" key="3">
    <source>
        <dbReference type="ARBA" id="ARBA00023315"/>
    </source>
</evidence>
<dbReference type="SMART" id="SM00827">
    <property type="entry name" value="PKS_AT"/>
    <property type="match status" value="1"/>
</dbReference>
<protein>
    <recommendedName>
        <fullName evidence="1">[acyl-carrier-protein] S-malonyltransferase</fullName>
        <ecNumber evidence="1">2.3.1.39</ecNumber>
    </recommendedName>
</protein>
<organism evidence="6 7">
    <name type="scientific">Solirubrobacter ginsenosidimutans</name>
    <dbReference type="NCBI Taxonomy" id="490573"/>
    <lineage>
        <taxon>Bacteria</taxon>
        <taxon>Bacillati</taxon>
        <taxon>Actinomycetota</taxon>
        <taxon>Thermoleophilia</taxon>
        <taxon>Solirubrobacterales</taxon>
        <taxon>Solirubrobacteraceae</taxon>
        <taxon>Solirubrobacter</taxon>
    </lineage>
</organism>
<dbReference type="EC" id="2.3.1.39" evidence="1"/>
<dbReference type="AlphaFoldDB" id="A0A9X3SB05"/>
<comment type="catalytic activity">
    <reaction evidence="4">
        <text>holo-[ACP] + malonyl-CoA = malonyl-[ACP] + CoA</text>
        <dbReference type="Rhea" id="RHEA:41792"/>
        <dbReference type="Rhea" id="RHEA-COMP:9623"/>
        <dbReference type="Rhea" id="RHEA-COMP:9685"/>
        <dbReference type="ChEBI" id="CHEBI:57287"/>
        <dbReference type="ChEBI" id="CHEBI:57384"/>
        <dbReference type="ChEBI" id="CHEBI:64479"/>
        <dbReference type="ChEBI" id="CHEBI:78449"/>
        <dbReference type="EC" id="2.3.1.39"/>
    </reaction>
</comment>
<feature type="domain" description="Malonyl-CoA:ACP transacylase (MAT)" evidence="5">
    <location>
        <begin position="16"/>
        <end position="298"/>
    </location>
</feature>
<dbReference type="Proteomes" id="UP001149140">
    <property type="component" value="Unassembled WGS sequence"/>
</dbReference>
<dbReference type="Pfam" id="PF00698">
    <property type="entry name" value="Acyl_transf_1"/>
    <property type="match status" value="1"/>
</dbReference>
<gene>
    <name evidence="6" type="ORF">OM076_39915</name>
</gene>
<keyword evidence="2" id="KW-0808">Transferase</keyword>
<proteinExistence type="predicted"/>
<dbReference type="InterPro" id="IPR014043">
    <property type="entry name" value="Acyl_transferase_dom"/>
</dbReference>
<dbReference type="Gene3D" id="3.30.70.250">
    <property type="entry name" value="Malonyl-CoA ACP transacylase, ACP-binding"/>
    <property type="match status" value="1"/>
</dbReference>
<evidence type="ECO:0000259" key="5">
    <source>
        <dbReference type="SMART" id="SM00827"/>
    </source>
</evidence>
<evidence type="ECO:0000256" key="2">
    <source>
        <dbReference type="ARBA" id="ARBA00022679"/>
    </source>
</evidence>
<dbReference type="GO" id="GO:0004314">
    <property type="term" value="F:[acyl-carrier-protein] S-malonyltransferase activity"/>
    <property type="evidence" value="ECO:0007669"/>
    <property type="project" value="UniProtKB-EC"/>
</dbReference>
<evidence type="ECO:0000256" key="4">
    <source>
        <dbReference type="ARBA" id="ARBA00048462"/>
    </source>
</evidence>
<evidence type="ECO:0000256" key="1">
    <source>
        <dbReference type="ARBA" id="ARBA00013258"/>
    </source>
</evidence>
<dbReference type="InterPro" id="IPR016036">
    <property type="entry name" value="Malonyl_transacylase_ACP-bd"/>
</dbReference>